<proteinExistence type="predicted"/>
<name>A0A1G4BNP5_9PEZI</name>
<reference evidence="1 2" key="1">
    <citation type="submission" date="2016-09" db="EMBL/GenBank/DDBJ databases">
        <authorList>
            <person name="Capua I."/>
            <person name="De Benedictis P."/>
            <person name="Joannis T."/>
            <person name="Lombin L.H."/>
            <person name="Cattoli G."/>
        </authorList>
    </citation>
    <scope>NUCLEOTIDE SEQUENCE [LARGE SCALE GENOMIC DNA]</scope>
    <source>
        <strain evidence="1 2">IMI 309357</strain>
    </source>
</reference>
<dbReference type="GeneID" id="34554860"/>
<accession>A0A1G4BNP5</accession>
<keyword evidence="2" id="KW-1185">Reference proteome</keyword>
<dbReference type="AlphaFoldDB" id="A0A1G4BNP5"/>
<evidence type="ECO:0000313" key="2">
    <source>
        <dbReference type="Proteomes" id="UP000176998"/>
    </source>
</evidence>
<dbReference type="Proteomes" id="UP000176998">
    <property type="component" value="Unassembled WGS sequence"/>
</dbReference>
<dbReference type="EMBL" id="MJBS01000009">
    <property type="protein sequence ID" value="OHF02938.1"/>
    <property type="molecule type" value="Genomic_DNA"/>
</dbReference>
<organism evidence="1 2">
    <name type="scientific">Colletotrichum orchidophilum</name>
    <dbReference type="NCBI Taxonomy" id="1209926"/>
    <lineage>
        <taxon>Eukaryota</taxon>
        <taxon>Fungi</taxon>
        <taxon>Dikarya</taxon>
        <taxon>Ascomycota</taxon>
        <taxon>Pezizomycotina</taxon>
        <taxon>Sordariomycetes</taxon>
        <taxon>Hypocreomycetidae</taxon>
        <taxon>Glomerellales</taxon>
        <taxon>Glomerellaceae</taxon>
        <taxon>Colletotrichum</taxon>
    </lineage>
</organism>
<protein>
    <submittedName>
        <fullName evidence="1">Uncharacterized protein</fullName>
    </submittedName>
</protein>
<dbReference type="RefSeq" id="XP_022480076.1">
    <property type="nucleotide sequence ID" value="XM_022613350.1"/>
</dbReference>
<sequence>MLMHSLHVARLLISSHVSHPASLASPRLASLTIPICLIGQELWNNLKGEFKHSSLFHAAKRHLNGSRFCAVVKEETITRKGNKTTLVLVPPSRLQGPHFPGATRSSCFHVETTSWCSHQM</sequence>
<comment type="caution">
    <text evidence="1">The sequence shown here is derived from an EMBL/GenBank/DDBJ whole genome shotgun (WGS) entry which is preliminary data.</text>
</comment>
<evidence type="ECO:0000313" key="1">
    <source>
        <dbReference type="EMBL" id="OHF02938.1"/>
    </source>
</evidence>
<gene>
    <name evidence="1" type="ORF">CORC01_01696</name>
</gene>